<sequence length="73" mass="8395">MGFIPRRCPVPENAFFYGSDFRLKLNVGFDMDLKGMNSLARVQNLFRVFEFWADRVIEIGTSFASSELNLAKL</sequence>
<keyword evidence="2" id="KW-1185">Reference proteome</keyword>
<evidence type="ECO:0000313" key="1">
    <source>
        <dbReference type="EMBL" id="TWT89467.1"/>
    </source>
</evidence>
<proteinExistence type="predicted"/>
<evidence type="ECO:0000313" key="2">
    <source>
        <dbReference type="Proteomes" id="UP000320176"/>
    </source>
</evidence>
<name>A0A5C5ZRD4_9BACT</name>
<comment type="caution">
    <text evidence="1">The sequence shown here is derived from an EMBL/GenBank/DDBJ whole genome shotgun (WGS) entry which is preliminary data.</text>
</comment>
<reference evidence="1 2" key="1">
    <citation type="submission" date="2019-02" db="EMBL/GenBank/DDBJ databases">
        <title>Deep-cultivation of Planctomycetes and their phenomic and genomic characterization uncovers novel biology.</title>
        <authorList>
            <person name="Wiegand S."/>
            <person name="Jogler M."/>
            <person name="Boedeker C."/>
            <person name="Pinto D."/>
            <person name="Vollmers J."/>
            <person name="Rivas-Marin E."/>
            <person name="Kohn T."/>
            <person name="Peeters S.H."/>
            <person name="Heuer A."/>
            <person name="Rast P."/>
            <person name="Oberbeckmann S."/>
            <person name="Bunk B."/>
            <person name="Jeske O."/>
            <person name="Meyerdierks A."/>
            <person name="Storesund J.E."/>
            <person name="Kallscheuer N."/>
            <person name="Luecker S."/>
            <person name="Lage O.M."/>
            <person name="Pohl T."/>
            <person name="Merkel B.J."/>
            <person name="Hornburger P."/>
            <person name="Mueller R.-W."/>
            <person name="Bruemmer F."/>
            <person name="Labrenz M."/>
            <person name="Spormann A.M."/>
            <person name="Op Den Camp H."/>
            <person name="Overmann J."/>
            <person name="Amann R."/>
            <person name="Jetten M.S.M."/>
            <person name="Mascher T."/>
            <person name="Medema M.H."/>
            <person name="Devos D.P."/>
            <person name="Kaster A.-K."/>
            <person name="Ovreas L."/>
            <person name="Rohde M."/>
            <person name="Galperin M.Y."/>
            <person name="Jogler C."/>
        </authorList>
    </citation>
    <scope>NUCLEOTIDE SEQUENCE [LARGE SCALE GENOMIC DNA]</scope>
    <source>
        <strain evidence="1 2">Pla52n</strain>
    </source>
</reference>
<organism evidence="1 2">
    <name type="scientific">Stieleria varia</name>
    <dbReference type="NCBI Taxonomy" id="2528005"/>
    <lineage>
        <taxon>Bacteria</taxon>
        <taxon>Pseudomonadati</taxon>
        <taxon>Planctomycetota</taxon>
        <taxon>Planctomycetia</taxon>
        <taxon>Pirellulales</taxon>
        <taxon>Pirellulaceae</taxon>
        <taxon>Stieleria</taxon>
    </lineage>
</organism>
<accession>A0A5C5ZRD4</accession>
<dbReference type="Proteomes" id="UP000320176">
    <property type="component" value="Unassembled WGS sequence"/>
</dbReference>
<gene>
    <name evidence="1" type="ORF">Pla52n_67550</name>
</gene>
<dbReference type="EMBL" id="SJPN01000021">
    <property type="protein sequence ID" value="TWT89467.1"/>
    <property type="molecule type" value="Genomic_DNA"/>
</dbReference>
<dbReference type="AlphaFoldDB" id="A0A5C5ZRD4"/>
<protein>
    <submittedName>
        <fullName evidence="1">Uncharacterized protein</fullName>
    </submittedName>
</protein>